<dbReference type="Pfam" id="PF01464">
    <property type="entry name" value="SLT"/>
    <property type="match status" value="1"/>
</dbReference>
<evidence type="ECO:0000256" key="4">
    <source>
        <dbReference type="SAM" id="MobiDB-lite"/>
    </source>
</evidence>
<dbReference type="InterPro" id="IPR000189">
    <property type="entry name" value="Transglyc_AS"/>
</dbReference>
<evidence type="ECO:0000256" key="1">
    <source>
        <dbReference type="ARBA" id="ARBA00007734"/>
    </source>
</evidence>
<accession>A0A2W7IM94</accession>
<evidence type="ECO:0000313" key="6">
    <source>
        <dbReference type="EMBL" id="PZW48280.1"/>
    </source>
</evidence>
<protein>
    <submittedName>
        <fullName evidence="6">Soluble lytic murein transglycosylase-like protein</fullName>
    </submittedName>
</protein>
<dbReference type="Gene3D" id="1.10.530.10">
    <property type="match status" value="1"/>
</dbReference>
<dbReference type="EMBL" id="QKYU01000005">
    <property type="protein sequence ID" value="PZW48280.1"/>
    <property type="molecule type" value="Genomic_DNA"/>
</dbReference>
<dbReference type="GO" id="GO:0042597">
    <property type="term" value="C:periplasmic space"/>
    <property type="evidence" value="ECO:0007669"/>
    <property type="project" value="InterPro"/>
</dbReference>
<feature type="compositionally biased region" description="Low complexity" evidence="4">
    <location>
        <begin position="95"/>
        <end position="124"/>
    </location>
</feature>
<dbReference type="InterPro" id="IPR008258">
    <property type="entry name" value="Transglycosylase_SLT_dom_1"/>
</dbReference>
<dbReference type="GO" id="GO:0008933">
    <property type="term" value="F:peptidoglycan lytic transglycosylase activity"/>
    <property type="evidence" value="ECO:0007669"/>
    <property type="project" value="InterPro"/>
</dbReference>
<dbReference type="CDD" id="cd13401">
    <property type="entry name" value="Slt70-like"/>
    <property type="match status" value="1"/>
</dbReference>
<dbReference type="PANTHER" id="PTHR37423">
    <property type="entry name" value="SOLUBLE LYTIC MUREIN TRANSGLYCOSYLASE-RELATED"/>
    <property type="match status" value="1"/>
</dbReference>
<sequence length="732" mass="77069">MSLNSPMARCRPSSLLLGIVLGATLSLGVYAEALAQRANAHANGPAVRTTHTRASEPATAARRPARQTARVQRVAQSRPAASDSRRVSATGPRFTPSRFTPSRSAPSRSAPSRATRAASARSSANIARGVALAREAARPQTPFAAASTAVPLLLPVADGHTEIAAAGLRRPVTGGVDGLPQPLAPSDAARLVRIFDLQARGESVAAAQEADRLDDRRLMSHVLADRWLRTPQSAPAAAVLAWLAEFPDHPDAGALYALLRRRMPHGAPPAPEAVPDLLAMAAAIAPEDQAPDAPPIARNAALERVVRAKARDGDVSGALLAIAGARGLAPGAAALLQGDVALILFQSGRDQDALTMAQGAARGAEGHGGPAFVAGLAAFAAGQPEAAIPYFEITARAELAPPSLRAAGAYWTARASVRARRPGQHIAWLLQAAQEPRTFYGLLARRALGLAPGFAWEGEVAGEAETNALAETAGGWRALSLLQIGQRDRAEAELRRLWAIGAGNPALGRAMLVVASTANMPALASQLAQVVQGSDGRPRDFARFPVPRLEPLGGFRVDPSLIYALARQESNFDPGAVSGAGARGLMQVMPATAAYILGDPSLRGRSGHQRLHDPAFSLEVGQRYLHHLNSLDSVDGDLIRMLAAYNAGPGNVARWMPPGRHQNDPLLFIESIPAGETRAFVQRVLAYSWIYASRLGLPSPSLDQLAAGQFPRFAGPADVERMLMRQQRLAMH</sequence>
<evidence type="ECO:0000256" key="3">
    <source>
        <dbReference type="ARBA" id="ARBA00022729"/>
    </source>
</evidence>
<keyword evidence="3" id="KW-0732">Signal</keyword>
<organism evidence="6 7">
    <name type="scientific">Humitalea rosea</name>
    <dbReference type="NCBI Taxonomy" id="990373"/>
    <lineage>
        <taxon>Bacteria</taxon>
        <taxon>Pseudomonadati</taxon>
        <taxon>Pseudomonadota</taxon>
        <taxon>Alphaproteobacteria</taxon>
        <taxon>Acetobacterales</taxon>
        <taxon>Roseomonadaceae</taxon>
        <taxon>Humitalea</taxon>
    </lineage>
</organism>
<dbReference type="AlphaFoldDB" id="A0A2W7IM94"/>
<evidence type="ECO:0000256" key="2">
    <source>
        <dbReference type="ARBA" id="ARBA00009387"/>
    </source>
</evidence>
<name>A0A2W7IM94_9PROT</name>
<dbReference type="GO" id="GO:0016020">
    <property type="term" value="C:membrane"/>
    <property type="evidence" value="ECO:0007669"/>
    <property type="project" value="InterPro"/>
</dbReference>
<dbReference type="GO" id="GO:0004553">
    <property type="term" value="F:hydrolase activity, hydrolyzing O-glycosyl compounds"/>
    <property type="evidence" value="ECO:0007669"/>
    <property type="project" value="InterPro"/>
</dbReference>
<comment type="similarity">
    <text evidence="1">Belongs to the transglycosylase Slt family.</text>
</comment>
<dbReference type="PANTHER" id="PTHR37423:SF2">
    <property type="entry name" value="MEMBRANE-BOUND LYTIC MUREIN TRANSGLYCOSYLASE C"/>
    <property type="match status" value="1"/>
</dbReference>
<reference evidence="6 7" key="1">
    <citation type="submission" date="2018-06" db="EMBL/GenBank/DDBJ databases">
        <title>Genomic Encyclopedia of Archaeal and Bacterial Type Strains, Phase II (KMG-II): from individual species to whole genera.</title>
        <authorList>
            <person name="Goeker M."/>
        </authorList>
    </citation>
    <scope>NUCLEOTIDE SEQUENCE [LARGE SCALE GENOMIC DNA]</scope>
    <source>
        <strain evidence="6 7">DSM 24525</strain>
    </source>
</reference>
<feature type="domain" description="Transglycosylase SLT" evidence="5">
    <location>
        <begin position="555"/>
        <end position="656"/>
    </location>
</feature>
<gene>
    <name evidence="6" type="ORF">C8P66_10527</name>
</gene>
<dbReference type="PROSITE" id="PS00922">
    <property type="entry name" value="TRANSGLYCOSYLASE"/>
    <property type="match status" value="1"/>
</dbReference>
<evidence type="ECO:0000259" key="5">
    <source>
        <dbReference type="Pfam" id="PF01464"/>
    </source>
</evidence>
<dbReference type="GO" id="GO:0000270">
    <property type="term" value="P:peptidoglycan metabolic process"/>
    <property type="evidence" value="ECO:0007669"/>
    <property type="project" value="InterPro"/>
</dbReference>
<dbReference type="SUPFAM" id="SSF53955">
    <property type="entry name" value="Lysozyme-like"/>
    <property type="match status" value="1"/>
</dbReference>
<feature type="region of interest" description="Disordered" evidence="4">
    <location>
        <begin position="42"/>
        <end position="124"/>
    </location>
</feature>
<dbReference type="Gene3D" id="1.25.20.10">
    <property type="entry name" value="Bacterial muramidases"/>
    <property type="match status" value="1"/>
</dbReference>
<comment type="similarity">
    <text evidence="2">Belongs to the virb1 family.</text>
</comment>
<dbReference type="InterPro" id="IPR023346">
    <property type="entry name" value="Lysozyme-like_dom_sf"/>
</dbReference>
<feature type="compositionally biased region" description="Low complexity" evidence="4">
    <location>
        <begin position="55"/>
        <end position="78"/>
    </location>
</feature>
<dbReference type="Proteomes" id="UP000249688">
    <property type="component" value="Unassembled WGS sequence"/>
</dbReference>
<comment type="caution">
    <text evidence="6">The sequence shown here is derived from an EMBL/GenBank/DDBJ whole genome shotgun (WGS) entry which is preliminary data.</text>
</comment>
<proteinExistence type="inferred from homology"/>
<dbReference type="SUPFAM" id="SSF48435">
    <property type="entry name" value="Bacterial muramidases"/>
    <property type="match status" value="1"/>
</dbReference>
<evidence type="ECO:0000313" key="7">
    <source>
        <dbReference type="Proteomes" id="UP000249688"/>
    </source>
</evidence>
<dbReference type="InterPro" id="IPR008939">
    <property type="entry name" value="Lytic_TGlycosylase_superhlx_U"/>
</dbReference>
<keyword evidence="7" id="KW-1185">Reference proteome</keyword>